<comment type="caution">
    <text evidence="1">The sequence shown here is derived from an EMBL/GenBank/DDBJ whole genome shotgun (WGS) entry which is preliminary data.</text>
</comment>
<evidence type="ECO:0000313" key="2">
    <source>
        <dbReference type="Proteomes" id="UP001062846"/>
    </source>
</evidence>
<gene>
    <name evidence="1" type="ORF">RHMOL_Rhmol03G0209200</name>
</gene>
<proteinExistence type="predicted"/>
<name>A0ACC0PI38_RHOML</name>
<dbReference type="EMBL" id="CM046390">
    <property type="protein sequence ID" value="KAI8564784.1"/>
    <property type="molecule type" value="Genomic_DNA"/>
</dbReference>
<accession>A0ACC0PI38</accession>
<keyword evidence="2" id="KW-1185">Reference proteome</keyword>
<evidence type="ECO:0000313" key="1">
    <source>
        <dbReference type="EMBL" id="KAI8564784.1"/>
    </source>
</evidence>
<dbReference type="Proteomes" id="UP001062846">
    <property type="component" value="Chromosome 3"/>
</dbReference>
<reference evidence="1" key="1">
    <citation type="submission" date="2022-02" db="EMBL/GenBank/DDBJ databases">
        <title>Plant Genome Project.</title>
        <authorList>
            <person name="Zhang R.-G."/>
        </authorList>
    </citation>
    <scope>NUCLEOTIDE SEQUENCE</scope>
    <source>
        <strain evidence="1">AT1</strain>
    </source>
</reference>
<protein>
    <submittedName>
        <fullName evidence="1">Uncharacterized protein</fullName>
    </submittedName>
</protein>
<organism evidence="1 2">
    <name type="scientific">Rhododendron molle</name>
    <name type="common">Chinese azalea</name>
    <name type="synonym">Azalea mollis</name>
    <dbReference type="NCBI Taxonomy" id="49168"/>
    <lineage>
        <taxon>Eukaryota</taxon>
        <taxon>Viridiplantae</taxon>
        <taxon>Streptophyta</taxon>
        <taxon>Embryophyta</taxon>
        <taxon>Tracheophyta</taxon>
        <taxon>Spermatophyta</taxon>
        <taxon>Magnoliopsida</taxon>
        <taxon>eudicotyledons</taxon>
        <taxon>Gunneridae</taxon>
        <taxon>Pentapetalae</taxon>
        <taxon>asterids</taxon>
        <taxon>Ericales</taxon>
        <taxon>Ericaceae</taxon>
        <taxon>Ericoideae</taxon>
        <taxon>Rhodoreae</taxon>
        <taxon>Rhododendron</taxon>
    </lineage>
</organism>
<sequence>MKTGLIIVGLSTSTHGGAAHSSDEKICTDPKKIPYDLLQIAVGCQCLIYKLRGETKPFRSFFKNPNLIAVGVDIASVAKKLDELQNIQISNMLDLADLDLAVNVVNGDVGLVARQGLARYGDDSMLEVVCLIHRYCYRPKICSSPWYSDPDPQAVGGRYFKLMRELSNLMVKFATLDAYRGYVIGEETLGRNSNRYKNALKAVKRMRQIEEERKVKMRNRLISRGKVKEKKKKKVKKRTERVGSGKNLRRGAMYRL</sequence>